<dbReference type="Gene3D" id="1.10.10.60">
    <property type="entry name" value="Homeodomain-like"/>
    <property type="match status" value="1"/>
</dbReference>
<dbReference type="SUPFAM" id="SSF46689">
    <property type="entry name" value="Homeodomain-like"/>
    <property type="match status" value="1"/>
</dbReference>
<dbReference type="SMART" id="SM00717">
    <property type="entry name" value="SANT"/>
    <property type="match status" value="2"/>
</dbReference>
<name>A0ABR3P458_9PEZI</name>
<feature type="compositionally biased region" description="Low complexity" evidence="1">
    <location>
        <begin position="91"/>
        <end position="110"/>
    </location>
</feature>
<reference evidence="3 4" key="1">
    <citation type="submission" date="2024-07" db="EMBL/GenBank/DDBJ databases">
        <title>Draft sequence of the Neodothiora populina.</title>
        <authorList>
            <person name="Drown D.D."/>
            <person name="Schuette U.S."/>
            <person name="Buechlein A.B."/>
            <person name="Rusch D.R."/>
            <person name="Winton L.W."/>
            <person name="Adams G.A."/>
        </authorList>
    </citation>
    <scope>NUCLEOTIDE SEQUENCE [LARGE SCALE GENOMIC DNA]</scope>
    <source>
        <strain evidence="3 4">CPC 39397</strain>
    </source>
</reference>
<gene>
    <name evidence="3" type="ORF">AAFC00_006134</name>
</gene>
<sequence>MPTQHLSPHQYLNQQNLSPQFGISQMPVVFAPAVTPSRKRSRMEDDFADYPAYRVVAGHPDNIGYQTSSDISNRTLHPQPVPAASMLPGHRSPSQSRSPRSQRSRLSPQQHPHLPSRESHSRTTHDVQQHHHHHRLPSQQQSRDGNVSSPTNREIGPPSMVGQEGMPSPAPRPKGPKLKFTREEDALLVELKETKDLTWKQIADFFPGRSSGTLQVRYCTKLKAKTTAWSDEMIQRLQTAIHDYNNDRWRIISSKVGNGFSATACQAKADELNLDPNDDGRGNLHQRDAPDPLGATGEGYDFDEEEDRPYEDFETGQHHQHHHLAVDHGDKQQQQQQQQQQRQHQPQHQQQRIDNTSGAKFEDSSGQ</sequence>
<feature type="compositionally biased region" description="Basic and acidic residues" evidence="1">
    <location>
        <begin position="278"/>
        <end position="290"/>
    </location>
</feature>
<proteinExistence type="predicted"/>
<feature type="compositionally biased region" description="Acidic residues" evidence="1">
    <location>
        <begin position="300"/>
        <end position="314"/>
    </location>
</feature>
<comment type="caution">
    <text evidence="3">The sequence shown here is derived from an EMBL/GenBank/DDBJ whole genome shotgun (WGS) entry which is preliminary data.</text>
</comment>
<keyword evidence="4" id="KW-1185">Reference proteome</keyword>
<organism evidence="3 4">
    <name type="scientific">Neodothiora populina</name>
    <dbReference type="NCBI Taxonomy" id="2781224"/>
    <lineage>
        <taxon>Eukaryota</taxon>
        <taxon>Fungi</taxon>
        <taxon>Dikarya</taxon>
        <taxon>Ascomycota</taxon>
        <taxon>Pezizomycotina</taxon>
        <taxon>Dothideomycetes</taxon>
        <taxon>Dothideomycetidae</taxon>
        <taxon>Dothideales</taxon>
        <taxon>Dothioraceae</taxon>
        <taxon>Neodothiora</taxon>
    </lineage>
</organism>
<dbReference type="Proteomes" id="UP001562354">
    <property type="component" value="Unassembled WGS sequence"/>
</dbReference>
<dbReference type="RefSeq" id="XP_069197249.1">
    <property type="nucleotide sequence ID" value="XM_069348302.1"/>
</dbReference>
<feature type="region of interest" description="Disordered" evidence="1">
    <location>
        <begin position="272"/>
        <end position="367"/>
    </location>
</feature>
<dbReference type="PROSITE" id="PS50090">
    <property type="entry name" value="MYB_LIKE"/>
    <property type="match status" value="1"/>
</dbReference>
<evidence type="ECO:0000313" key="3">
    <source>
        <dbReference type="EMBL" id="KAL1297567.1"/>
    </source>
</evidence>
<evidence type="ECO:0000259" key="2">
    <source>
        <dbReference type="PROSITE" id="PS50090"/>
    </source>
</evidence>
<accession>A0ABR3P458</accession>
<feature type="compositionally biased region" description="Basic and acidic residues" evidence="1">
    <location>
        <begin position="115"/>
        <end position="129"/>
    </location>
</feature>
<dbReference type="CDD" id="cd00167">
    <property type="entry name" value="SANT"/>
    <property type="match status" value="2"/>
</dbReference>
<feature type="compositionally biased region" description="Polar residues" evidence="1">
    <location>
        <begin position="64"/>
        <end position="76"/>
    </location>
</feature>
<dbReference type="Pfam" id="PF13921">
    <property type="entry name" value="Myb_DNA-bind_6"/>
    <property type="match status" value="1"/>
</dbReference>
<feature type="domain" description="Myb-like" evidence="2">
    <location>
        <begin position="172"/>
        <end position="222"/>
    </location>
</feature>
<evidence type="ECO:0000313" key="4">
    <source>
        <dbReference type="Proteomes" id="UP001562354"/>
    </source>
</evidence>
<feature type="compositionally biased region" description="Low complexity" evidence="1">
    <location>
        <begin position="332"/>
        <end position="352"/>
    </location>
</feature>
<feature type="region of interest" description="Disordered" evidence="1">
    <location>
        <begin position="59"/>
        <end position="178"/>
    </location>
</feature>
<dbReference type="InterPro" id="IPR009057">
    <property type="entry name" value="Homeodomain-like_sf"/>
</dbReference>
<evidence type="ECO:0000256" key="1">
    <source>
        <dbReference type="SAM" id="MobiDB-lite"/>
    </source>
</evidence>
<dbReference type="EMBL" id="JBFMKM010000014">
    <property type="protein sequence ID" value="KAL1297567.1"/>
    <property type="molecule type" value="Genomic_DNA"/>
</dbReference>
<dbReference type="InterPro" id="IPR001005">
    <property type="entry name" value="SANT/Myb"/>
</dbReference>
<dbReference type="GeneID" id="95979833"/>
<protein>
    <recommendedName>
        <fullName evidence="2">Myb-like domain-containing protein</fullName>
    </recommendedName>
</protein>